<dbReference type="CDD" id="cd10918">
    <property type="entry name" value="CE4_NodB_like_5s_6s"/>
    <property type="match status" value="1"/>
</dbReference>
<evidence type="ECO:0000256" key="6">
    <source>
        <dbReference type="ARBA" id="ARBA00032976"/>
    </source>
</evidence>
<gene>
    <name evidence="8" type="ORF">BHV28_11890</name>
</gene>
<dbReference type="InterPro" id="IPR051398">
    <property type="entry name" value="Polysacch_Deacetylase"/>
</dbReference>
<dbReference type="PROSITE" id="PS51677">
    <property type="entry name" value="NODB"/>
    <property type="match status" value="1"/>
</dbReference>
<dbReference type="GO" id="GO:0016810">
    <property type="term" value="F:hydrolase activity, acting on carbon-nitrogen (but not peptide) bonds"/>
    <property type="evidence" value="ECO:0007669"/>
    <property type="project" value="InterPro"/>
</dbReference>
<evidence type="ECO:0000313" key="8">
    <source>
        <dbReference type="EMBL" id="AQS41875.1"/>
    </source>
</evidence>
<evidence type="ECO:0000313" key="9">
    <source>
        <dbReference type="Proteomes" id="UP000188912"/>
    </source>
</evidence>
<dbReference type="PANTHER" id="PTHR34216:SF3">
    <property type="entry name" value="POLY-BETA-1,6-N-ACETYL-D-GLUCOSAMINE N-DEACETYLASE"/>
    <property type="match status" value="1"/>
</dbReference>
<comment type="subcellular location">
    <subcellularLocation>
        <location evidence="2">Secreted</location>
    </subcellularLocation>
</comment>
<comment type="similarity">
    <text evidence="3">Belongs to the polysaccharide deacetylase family.</text>
</comment>
<evidence type="ECO:0000256" key="2">
    <source>
        <dbReference type="ARBA" id="ARBA00004613"/>
    </source>
</evidence>
<sequence>MPIPVILYHHIDEPPPHGKFGRSHHVSPQTFARQMRTLKRLGFHGLSLKEAMPYINGEKYGRIAAITFDDGMMSVYKHAMPILNELGFTATNYFVTNQIGGQNAWDIPQARPAPCMGKAELLDWVAHGHEAGAHTLDHVHLPQIDRHEAERQIFQSKQELENISGQQVVSFAYPYGEENPLMRRLVRQAGYQYGVTTAQRRANTHEDPFGVPRYTIRCRDTWVHFLAKCLWRK</sequence>
<keyword evidence="9" id="KW-1185">Reference proteome</keyword>
<evidence type="ECO:0000256" key="1">
    <source>
        <dbReference type="ARBA" id="ARBA00003236"/>
    </source>
</evidence>
<evidence type="ECO:0000256" key="3">
    <source>
        <dbReference type="ARBA" id="ARBA00010973"/>
    </source>
</evidence>
<proteinExistence type="inferred from homology"/>
<dbReference type="InterPro" id="IPR011330">
    <property type="entry name" value="Glyco_hydro/deAcase_b/a-brl"/>
</dbReference>
<dbReference type="Proteomes" id="UP000188912">
    <property type="component" value="Chromosome"/>
</dbReference>
<evidence type="ECO:0000256" key="5">
    <source>
        <dbReference type="ARBA" id="ARBA00022729"/>
    </source>
</evidence>
<dbReference type="Gene3D" id="3.20.20.370">
    <property type="entry name" value="Glycoside hydrolase/deacetylase"/>
    <property type="match status" value="1"/>
</dbReference>
<organism evidence="8 9">
    <name type="scientific">Candidatus Tokpelaia hoelldobleri</name>
    <dbReference type="NCBI Taxonomy" id="1902579"/>
    <lineage>
        <taxon>Bacteria</taxon>
        <taxon>Pseudomonadati</taxon>
        <taxon>Pseudomonadota</taxon>
        <taxon>Alphaproteobacteria</taxon>
        <taxon>Hyphomicrobiales</taxon>
        <taxon>Candidatus Tokpelaia</taxon>
    </lineage>
</organism>
<dbReference type="GO" id="GO:0005975">
    <property type="term" value="P:carbohydrate metabolic process"/>
    <property type="evidence" value="ECO:0007669"/>
    <property type="project" value="InterPro"/>
</dbReference>
<reference evidence="8 9" key="1">
    <citation type="journal article" date="2010" name="Science">
        <title>Genomic comparison of the ants Camponotus floridanus and Harpegnathos saltator.</title>
        <authorList>
            <person name="Bonasio R."/>
            <person name="Zhang G."/>
            <person name="Ye C."/>
            <person name="Mutti N.S."/>
            <person name="Fang X."/>
            <person name="Qin N."/>
            <person name="Donahue G."/>
            <person name="Yang P."/>
            <person name="Li Q."/>
            <person name="Li C."/>
            <person name="Zhang P."/>
            <person name="Huang Z."/>
            <person name="Berger S.L."/>
            <person name="Reinberg D."/>
            <person name="Wang J."/>
            <person name="Liebig J."/>
        </authorList>
    </citation>
    <scope>NUCLEOTIDE SEQUENCE [LARGE SCALE GENOMIC DNA]</scope>
    <source>
        <strain evidence="8 9">Hsal</strain>
    </source>
</reference>
<feature type="domain" description="NodB homology" evidence="7">
    <location>
        <begin position="62"/>
        <end position="233"/>
    </location>
</feature>
<evidence type="ECO:0000256" key="4">
    <source>
        <dbReference type="ARBA" id="ARBA00020071"/>
    </source>
</evidence>
<reference evidence="8 9" key="2">
    <citation type="journal article" date="2016" name="Sci. Rep.">
        <title>The genome of Rhizobiales bacteria in predatory ants reveals urease gene functions but no genes for nitrogen fixation.</title>
        <authorList>
            <person name="Neuvonen M.M."/>
            <person name="Tamarit D."/>
            <person name="Naslund K."/>
            <person name="Liebig J."/>
            <person name="Feldhaar H."/>
            <person name="Moran N.A."/>
            <person name="Guy L."/>
            <person name="Andersson S.G."/>
        </authorList>
    </citation>
    <scope>NUCLEOTIDE SEQUENCE [LARGE SCALE GENOMIC DNA]</scope>
    <source>
        <strain evidence="8 9">Hsal</strain>
    </source>
</reference>
<dbReference type="PANTHER" id="PTHR34216">
    <property type="match status" value="1"/>
</dbReference>
<name>A0A1U9JVH2_9HYPH</name>
<dbReference type="KEGG" id="thd:BHV28_11890"/>
<accession>A0A1U9JVH2</accession>
<dbReference type="SUPFAM" id="SSF88713">
    <property type="entry name" value="Glycoside hydrolase/deacetylase"/>
    <property type="match status" value="1"/>
</dbReference>
<keyword evidence="5" id="KW-0732">Signal</keyword>
<dbReference type="STRING" id="1902579.BHV28_11890"/>
<dbReference type="Pfam" id="PF01522">
    <property type="entry name" value="Polysacc_deac_1"/>
    <property type="match status" value="1"/>
</dbReference>
<dbReference type="GO" id="GO:0005576">
    <property type="term" value="C:extracellular region"/>
    <property type="evidence" value="ECO:0007669"/>
    <property type="project" value="UniProtKB-SubCell"/>
</dbReference>
<dbReference type="EMBL" id="CP017315">
    <property type="protein sequence ID" value="AQS41875.1"/>
    <property type="molecule type" value="Genomic_DNA"/>
</dbReference>
<dbReference type="AlphaFoldDB" id="A0A1U9JVH2"/>
<comment type="function">
    <text evidence="1">Is involved in generating a small heat-stable compound (Nod), an acylated oligomer of N-acetylglucosamine, that stimulates mitosis in various plant protoplasts.</text>
</comment>
<evidence type="ECO:0000259" key="7">
    <source>
        <dbReference type="PROSITE" id="PS51677"/>
    </source>
</evidence>
<dbReference type="InterPro" id="IPR002509">
    <property type="entry name" value="NODB_dom"/>
</dbReference>
<protein>
    <recommendedName>
        <fullName evidence="4">Chitooligosaccharide deacetylase</fullName>
    </recommendedName>
    <alternativeName>
        <fullName evidence="6">Nodulation protein B</fullName>
    </alternativeName>
</protein>